<evidence type="ECO:0000256" key="10">
    <source>
        <dbReference type="ARBA" id="ARBA00023136"/>
    </source>
</evidence>
<dbReference type="InterPro" id="IPR050428">
    <property type="entry name" value="TCS_sensor_his_kinase"/>
</dbReference>
<dbReference type="GO" id="GO:0000155">
    <property type="term" value="F:phosphorelay sensor kinase activity"/>
    <property type="evidence" value="ECO:0007669"/>
    <property type="project" value="InterPro"/>
</dbReference>
<dbReference type="CDD" id="cd00082">
    <property type="entry name" value="HisKA"/>
    <property type="match status" value="1"/>
</dbReference>
<dbReference type="OrthoDB" id="594725at2"/>
<feature type="transmembrane region" description="Helical" evidence="11">
    <location>
        <begin position="159"/>
        <end position="178"/>
    </location>
</feature>
<dbReference type="SMART" id="SM00304">
    <property type="entry name" value="HAMP"/>
    <property type="match status" value="1"/>
</dbReference>
<evidence type="ECO:0000256" key="2">
    <source>
        <dbReference type="ARBA" id="ARBA00004370"/>
    </source>
</evidence>
<dbReference type="EMBL" id="SKFH01000017">
    <property type="protein sequence ID" value="TCZ70133.1"/>
    <property type="molecule type" value="Genomic_DNA"/>
</dbReference>
<dbReference type="Pfam" id="PF00512">
    <property type="entry name" value="HisKA"/>
    <property type="match status" value="1"/>
</dbReference>
<dbReference type="InterPro" id="IPR003661">
    <property type="entry name" value="HisK_dim/P_dom"/>
</dbReference>
<evidence type="ECO:0000313" key="15">
    <source>
        <dbReference type="Proteomes" id="UP000295164"/>
    </source>
</evidence>
<dbReference type="Pfam" id="PF02518">
    <property type="entry name" value="HATPase_c"/>
    <property type="match status" value="1"/>
</dbReference>
<reference evidence="14 15" key="1">
    <citation type="submission" date="2019-03" db="EMBL/GenBank/DDBJ databases">
        <authorList>
            <person name="Kim M.K.M."/>
        </authorList>
    </citation>
    <scope>NUCLEOTIDE SEQUENCE [LARGE SCALE GENOMIC DNA]</scope>
    <source>
        <strain evidence="14 15">17J68-15</strain>
    </source>
</reference>
<dbReference type="Pfam" id="PF00672">
    <property type="entry name" value="HAMP"/>
    <property type="match status" value="1"/>
</dbReference>
<sequence length="459" mass="51961">MPIRLRITLVYSMIVFLILGLVCGGTYYFSYEARTRLIRSRLTSRALNTARLLSRQELFNRALVLQIDSLSRLTYSNKIMQAYSPTFEKVYSYTDRPGDSLPVSRAILKRALSGSPVFFESGRIEAVALYFSDPDSHFIMVSAGEDVEGNASLRRLGRVLLLMFLGGNLLVLLSGYFFSYRLLRPVRRITADVAEISAQNLARRLKTRETRDEWSRLANTLNDLLNRLQDSFDMQSRFISNASHELSTPLTSISSQLEVALQRERGAEDYRQVMRSIYQDVQHMSKLTQTLLEFAKASGNPGGLEIDLLRIDEVLLRLPAEIVKSGPRHQVQLHFDQLPEEASQLLVYGNEALLFTAIKNITINACKYSDDHLAQVYLRAGHGRIEVEVADRGRGISPEHMEQIFYPFYRVEENLQGGFGLGLSLASRIVGLHKGQIKVYSEKGKGTRFLIYLPPAHGD</sequence>
<dbReference type="FunFam" id="1.10.287.130:FF:000001">
    <property type="entry name" value="Two-component sensor histidine kinase"/>
    <property type="match status" value="1"/>
</dbReference>
<keyword evidence="4" id="KW-0597">Phosphoprotein</keyword>
<keyword evidence="9" id="KW-0902">Two-component regulatory system</keyword>
<keyword evidence="6 11" id="KW-0812">Transmembrane</keyword>
<comment type="catalytic activity">
    <reaction evidence="1">
        <text>ATP + protein L-histidine = ADP + protein N-phospho-L-histidine.</text>
        <dbReference type="EC" id="2.7.13.3"/>
    </reaction>
</comment>
<dbReference type="AlphaFoldDB" id="A0A4R4DZS0"/>
<accession>A0A4R4DZS0</accession>
<feature type="domain" description="HAMP" evidence="13">
    <location>
        <begin position="180"/>
        <end position="233"/>
    </location>
</feature>
<dbReference type="PROSITE" id="PS50885">
    <property type="entry name" value="HAMP"/>
    <property type="match status" value="1"/>
</dbReference>
<dbReference type="PROSITE" id="PS50109">
    <property type="entry name" value="HIS_KIN"/>
    <property type="match status" value="1"/>
</dbReference>
<evidence type="ECO:0000256" key="3">
    <source>
        <dbReference type="ARBA" id="ARBA00012438"/>
    </source>
</evidence>
<evidence type="ECO:0000259" key="12">
    <source>
        <dbReference type="PROSITE" id="PS50109"/>
    </source>
</evidence>
<evidence type="ECO:0000256" key="8">
    <source>
        <dbReference type="ARBA" id="ARBA00022989"/>
    </source>
</evidence>
<feature type="domain" description="Histidine kinase" evidence="12">
    <location>
        <begin position="241"/>
        <end position="457"/>
    </location>
</feature>
<dbReference type="SUPFAM" id="SSF55874">
    <property type="entry name" value="ATPase domain of HSP90 chaperone/DNA topoisomerase II/histidine kinase"/>
    <property type="match status" value="1"/>
</dbReference>
<dbReference type="SMART" id="SM00388">
    <property type="entry name" value="HisKA"/>
    <property type="match status" value="1"/>
</dbReference>
<protein>
    <recommendedName>
        <fullName evidence="3">histidine kinase</fullName>
        <ecNumber evidence="3">2.7.13.3</ecNumber>
    </recommendedName>
</protein>
<dbReference type="PRINTS" id="PR00344">
    <property type="entry name" value="BCTRLSENSOR"/>
</dbReference>
<dbReference type="EC" id="2.7.13.3" evidence="3"/>
<keyword evidence="7" id="KW-0418">Kinase</keyword>
<keyword evidence="15" id="KW-1185">Reference proteome</keyword>
<keyword evidence="8 11" id="KW-1133">Transmembrane helix</keyword>
<dbReference type="Gene3D" id="1.10.287.130">
    <property type="match status" value="1"/>
</dbReference>
<evidence type="ECO:0000259" key="13">
    <source>
        <dbReference type="PROSITE" id="PS50885"/>
    </source>
</evidence>
<dbReference type="SUPFAM" id="SSF158472">
    <property type="entry name" value="HAMP domain-like"/>
    <property type="match status" value="1"/>
</dbReference>
<dbReference type="SUPFAM" id="SSF47384">
    <property type="entry name" value="Homodimeric domain of signal transducing histidine kinase"/>
    <property type="match status" value="1"/>
</dbReference>
<dbReference type="CDD" id="cd06225">
    <property type="entry name" value="HAMP"/>
    <property type="match status" value="1"/>
</dbReference>
<dbReference type="InterPro" id="IPR003660">
    <property type="entry name" value="HAMP_dom"/>
</dbReference>
<dbReference type="InterPro" id="IPR004358">
    <property type="entry name" value="Sig_transdc_His_kin-like_C"/>
</dbReference>
<dbReference type="PANTHER" id="PTHR45436">
    <property type="entry name" value="SENSOR HISTIDINE KINASE YKOH"/>
    <property type="match status" value="1"/>
</dbReference>
<evidence type="ECO:0000256" key="11">
    <source>
        <dbReference type="SAM" id="Phobius"/>
    </source>
</evidence>
<evidence type="ECO:0000256" key="4">
    <source>
        <dbReference type="ARBA" id="ARBA00022553"/>
    </source>
</evidence>
<name>A0A4R4DZS0_9BACT</name>
<evidence type="ECO:0000256" key="1">
    <source>
        <dbReference type="ARBA" id="ARBA00000085"/>
    </source>
</evidence>
<comment type="caution">
    <text evidence="14">The sequence shown here is derived from an EMBL/GenBank/DDBJ whole genome shotgun (WGS) entry which is preliminary data.</text>
</comment>
<evidence type="ECO:0000256" key="6">
    <source>
        <dbReference type="ARBA" id="ARBA00022692"/>
    </source>
</evidence>
<dbReference type="PANTHER" id="PTHR45436:SF5">
    <property type="entry name" value="SENSOR HISTIDINE KINASE TRCS"/>
    <property type="match status" value="1"/>
</dbReference>
<keyword evidence="10 11" id="KW-0472">Membrane</keyword>
<evidence type="ECO:0000256" key="5">
    <source>
        <dbReference type="ARBA" id="ARBA00022679"/>
    </source>
</evidence>
<dbReference type="InterPro" id="IPR036890">
    <property type="entry name" value="HATPase_C_sf"/>
</dbReference>
<dbReference type="Gene3D" id="6.10.340.10">
    <property type="match status" value="1"/>
</dbReference>
<dbReference type="GO" id="GO:0005886">
    <property type="term" value="C:plasma membrane"/>
    <property type="evidence" value="ECO:0007669"/>
    <property type="project" value="TreeGrafter"/>
</dbReference>
<evidence type="ECO:0000256" key="9">
    <source>
        <dbReference type="ARBA" id="ARBA00023012"/>
    </source>
</evidence>
<feature type="transmembrane region" description="Helical" evidence="11">
    <location>
        <begin position="6"/>
        <end position="29"/>
    </location>
</feature>
<evidence type="ECO:0000256" key="7">
    <source>
        <dbReference type="ARBA" id="ARBA00022777"/>
    </source>
</evidence>
<dbReference type="InterPro" id="IPR005467">
    <property type="entry name" value="His_kinase_dom"/>
</dbReference>
<comment type="subcellular location">
    <subcellularLocation>
        <location evidence="2">Membrane</location>
    </subcellularLocation>
</comment>
<dbReference type="Gene3D" id="3.30.565.10">
    <property type="entry name" value="Histidine kinase-like ATPase, C-terminal domain"/>
    <property type="match status" value="1"/>
</dbReference>
<dbReference type="InterPro" id="IPR036097">
    <property type="entry name" value="HisK_dim/P_sf"/>
</dbReference>
<dbReference type="SMART" id="SM00387">
    <property type="entry name" value="HATPase_c"/>
    <property type="match status" value="1"/>
</dbReference>
<dbReference type="Proteomes" id="UP000295164">
    <property type="component" value="Unassembled WGS sequence"/>
</dbReference>
<keyword evidence="5" id="KW-0808">Transferase</keyword>
<dbReference type="InterPro" id="IPR003594">
    <property type="entry name" value="HATPase_dom"/>
</dbReference>
<proteinExistence type="predicted"/>
<organism evidence="14 15">
    <name type="scientific">Flaviaesturariibacter aridisoli</name>
    <dbReference type="NCBI Taxonomy" id="2545761"/>
    <lineage>
        <taxon>Bacteria</taxon>
        <taxon>Pseudomonadati</taxon>
        <taxon>Bacteroidota</taxon>
        <taxon>Chitinophagia</taxon>
        <taxon>Chitinophagales</taxon>
        <taxon>Chitinophagaceae</taxon>
        <taxon>Flaviaestuariibacter</taxon>
    </lineage>
</organism>
<gene>
    <name evidence="14" type="ORF">E0486_11275</name>
</gene>
<evidence type="ECO:0000313" key="14">
    <source>
        <dbReference type="EMBL" id="TCZ70133.1"/>
    </source>
</evidence>
<dbReference type="RefSeq" id="WP_131852282.1">
    <property type="nucleotide sequence ID" value="NZ_SKFH01000017.1"/>
</dbReference>